<feature type="region of interest" description="Disordered" evidence="1">
    <location>
        <begin position="263"/>
        <end position="283"/>
    </location>
</feature>
<dbReference type="Proteomes" id="UP001556367">
    <property type="component" value="Unassembled WGS sequence"/>
</dbReference>
<gene>
    <name evidence="2" type="ORF">HGRIS_014205</name>
</gene>
<proteinExistence type="predicted"/>
<protein>
    <recommendedName>
        <fullName evidence="4">Zinc finger PHD-type domain-containing protein</fullName>
    </recommendedName>
</protein>
<accession>A0ABR3JUU6</accession>
<evidence type="ECO:0000313" key="2">
    <source>
        <dbReference type="EMBL" id="KAL0958886.1"/>
    </source>
</evidence>
<evidence type="ECO:0000256" key="1">
    <source>
        <dbReference type="SAM" id="MobiDB-lite"/>
    </source>
</evidence>
<comment type="caution">
    <text evidence="2">The sequence shown here is derived from an EMBL/GenBank/DDBJ whole genome shotgun (WGS) entry which is preliminary data.</text>
</comment>
<keyword evidence="3" id="KW-1185">Reference proteome</keyword>
<evidence type="ECO:0008006" key="4">
    <source>
        <dbReference type="Google" id="ProtNLM"/>
    </source>
</evidence>
<evidence type="ECO:0000313" key="3">
    <source>
        <dbReference type="Proteomes" id="UP001556367"/>
    </source>
</evidence>
<feature type="compositionally biased region" description="Basic residues" evidence="1">
    <location>
        <begin position="34"/>
        <end position="52"/>
    </location>
</feature>
<sequence>MTVRENPGGPSADQCVPSENFYLPAAWPGPSRQRSGRRVCQHPRWHRRKTSKNTKTAEQARLAAAELQKTLQDQLDSKQASLCMACQNSGSLLRCDECQHYWCWRKQGALEPACITVKAGTDLQQNGMQFGCPVCHQREDKQAKLSTPYKGLWLNDQPTNAVLKVQTPFDHIIPQLACEDTLLLNIHLHGLTDMHEPVLESHRRLNAFFTRENGQLELQHVSGVQAYGVLVKAISSELQNYMNVVIFFSTHATGDSNLHFIPDHGGSNNTKEVGDASVTPGLC</sequence>
<dbReference type="EMBL" id="JASNQZ010000003">
    <property type="protein sequence ID" value="KAL0958886.1"/>
    <property type="molecule type" value="Genomic_DNA"/>
</dbReference>
<name>A0ABR3JUU6_9AGAR</name>
<organism evidence="2 3">
    <name type="scientific">Hohenbuehelia grisea</name>
    <dbReference type="NCBI Taxonomy" id="104357"/>
    <lineage>
        <taxon>Eukaryota</taxon>
        <taxon>Fungi</taxon>
        <taxon>Dikarya</taxon>
        <taxon>Basidiomycota</taxon>
        <taxon>Agaricomycotina</taxon>
        <taxon>Agaricomycetes</taxon>
        <taxon>Agaricomycetidae</taxon>
        <taxon>Agaricales</taxon>
        <taxon>Pleurotineae</taxon>
        <taxon>Pleurotaceae</taxon>
        <taxon>Hohenbuehelia</taxon>
    </lineage>
</organism>
<feature type="region of interest" description="Disordered" evidence="1">
    <location>
        <begin position="26"/>
        <end position="56"/>
    </location>
</feature>
<reference evidence="3" key="1">
    <citation type="submission" date="2024-06" db="EMBL/GenBank/DDBJ databases">
        <title>Multi-omics analyses provide insights into the biosynthesis of the anticancer antibiotic pleurotin in Hohenbuehelia grisea.</title>
        <authorList>
            <person name="Weaver J.A."/>
            <person name="Alberti F."/>
        </authorList>
    </citation>
    <scope>NUCLEOTIDE SEQUENCE [LARGE SCALE GENOMIC DNA]</scope>
    <source>
        <strain evidence="3">T-177</strain>
    </source>
</reference>